<keyword evidence="2" id="KW-1185">Reference proteome</keyword>
<dbReference type="EMBL" id="SORE01000005">
    <property type="protein sequence ID" value="TDY52208.1"/>
    <property type="molecule type" value="Genomic_DNA"/>
</dbReference>
<proteinExistence type="predicted"/>
<gene>
    <name evidence="1" type="ORF">BX592_10592</name>
</gene>
<comment type="caution">
    <text evidence="1">The sequence shown here is derived from an EMBL/GenBank/DDBJ whole genome shotgun (WGS) entry which is preliminary data.</text>
</comment>
<sequence>MEIGHTATTMDRSQNRHWAKLRRKKIDFSQRRGAIATDAALLNPFYPINHVAANLTLNAPWSCSTRCAAFRNIQSSDAPIYEITISFAVLHHLPTQTPHERVIASWVNVARANSSIVAKRAPGKVPHHDVCRLKRVQPVASMLDIHRKNFRCIFASEVNPSDTSTCDTDSVNRNVMHGGTLYVPMIFYRN</sequence>
<name>A0A4R8LWK8_9BURK</name>
<evidence type="ECO:0000313" key="1">
    <source>
        <dbReference type="EMBL" id="TDY52208.1"/>
    </source>
</evidence>
<reference evidence="1 2" key="1">
    <citation type="submission" date="2019-03" db="EMBL/GenBank/DDBJ databases">
        <title>Genomic Encyclopedia of Type Strains, Phase III (KMG-III): the genomes of soil and plant-associated and newly described type strains.</title>
        <authorList>
            <person name="Whitman W."/>
        </authorList>
    </citation>
    <scope>NUCLEOTIDE SEQUENCE [LARGE SCALE GENOMIC DNA]</scope>
    <source>
        <strain evidence="1 2">LMG 29544</strain>
    </source>
</reference>
<evidence type="ECO:0000313" key="2">
    <source>
        <dbReference type="Proteomes" id="UP000295509"/>
    </source>
</evidence>
<accession>A0A4R8LWK8</accession>
<dbReference type="AlphaFoldDB" id="A0A4R8LWK8"/>
<dbReference type="Proteomes" id="UP000295509">
    <property type="component" value="Unassembled WGS sequence"/>
</dbReference>
<organism evidence="1 2">
    <name type="scientific">Paraburkholderia rhizosphaerae</name>
    <dbReference type="NCBI Taxonomy" id="480658"/>
    <lineage>
        <taxon>Bacteria</taxon>
        <taxon>Pseudomonadati</taxon>
        <taxon>Pseudomonadota</taxon>
        <taxon>Betaproteobacteria</taxon>
        <taxon>Burkholderiales</taxon>
        <taxon>Burkholderiaceae</taxon>
        <taxon>Paraburkholderia</taxon>
    </lineage>
</organism>
<protein>
    <submittedName>
        <fullName evidence="1">Uncharacterized protein</fullName>
    </submittedName>
</protein>